<gene>
    <name evidence="2" type="ORF">BVE84_02520</name>
    <name evidence="1" type="ORF">BVE86_01210</name>
</gene>
<dbReference type="InterPro" id="IPR009899">
    <property type="entry name" value="ArdA"/>
</dbReference>
<evidence type="ECO:0008006" key="5">
    <source>
        <dbReference type="Google" id="ProtNLM"/>
    </source>
</evidence>
<organism evidence="1 3">
    <name type="scientific">Streptococcus azizii</name>
    <dbReference type="NCBI Taxonomy" id="1579424"/>
    <lineage>
        <taxon>Bacteria</taxon>
        <taxon>Bacillati</taxon>
        <taxon>Bacillota</taxon>
        <taxon>Bacilli</taxon>
        <taxon>Lactobacillales</taxon>
        <taxon>Streptococcaceae</taxon>
        <taxon>Streptococcus</taxon>
    </lineage>
</organism>
<dbReference type="Gene3D" id="1.10.10.1190">
    <property type="entry name" value="Antirestriction protein ArdA, domain 3"/>
    <property type="match status" value="1"/>
</dbReference>
<comment type="caution">
    <text evidence="1">The sequence shown here is derived from an EMBL/GenBank/DDBJ whole genome shotgun (WGS) entry which is preliminary data.</text>
</comment>
<reference evidence="3 4" key="1">
    <citation type="submission" date="2016-12" db="EMBL/GenBank/DDBJ databases">
        <authorList>
            <person name="Gulvik C.A."/>
        </authorList>
    </citation>
    <scope>NUCLEOTIDE SEQUENCE [LARGE SCALE GENOMIC DNA]</scope>
    <source>
        <strain evidence="2 4">12-5202</strain>
        <strain evidence="1 3">12-5291</strain>
    </source>
</reference>
<dbReference type="EMBL" id="MSPR01000003">
    <property type="protein sequence ID" value="ONK30621.1"/>
    <property type="molecule type" value="Genomic_DNA"/>
</dbReference>
<dbReference type="RefSeq" id="WP_076995517.1">
    <property type="nucleotide sequence ID" value="NZ_MSPR01000003.1"/>
</dbReference>
<dbReference type="Pfam" id="PF07275">
    <property type="entry name" value="ArdA"/>
    <property type="match status" value="1"/>
</dbReference>
<dbReference type="Proteomes" id="UP000188946">
    <property type="component" value="Unassembled WGS sequence"/>
</dbReference>
<dbReference type="AlphaFoldDB" id="A0AB36JUD4"/>
<evidence type="ECO:0000313" key="1">
    <source>
        <dbReference type="EMBL" id="ONK29138.1"/>
    </source>
</evidence>
<protein>
    <recommendedName>
        <fullName evidence="5">Antirestriction protein ArdA</fullName>
    </recommendedName>
</protein>
<evidence type="ECO:0000313" key="3">
    <source>
        <dbReference type="Proteomes" id="UP000188600"/>
    </source>
</evidence>
<keyword evidence="4" id="KW-1185">Reference proteome</keyword>
<evidence type="ECO:0000313" key="2">
    <source>
        <dbReference type="EMBL" id="ONK30621.1"/>
    </source>
</evidence>
<dbReference type="Proteomes" id="UP000188600">
    <property type="component" value="Unassembled WGS sequence"/>
</dbReference>
<sequence>MIVVDSNLAGISEQTSLQEIQQLAEKLEEIPALYEKCLERWLSIYGGIRGFISEFDLEDWTIVEASNDEEFGVALVECFETIKIPAELENYFDFESYGRDCRLNSKDFFSTNNYYVFR</sequence>
<proteinExistence type="predicted"/>
<name>A0AB36JUD4_9STRE</name>
<dbReference type="EMBL" id="MSPT01000002">
    <property type="protein sequence ID" value="ONK29138.1"/>
    <property type="molecule type" value="Genomic_DNA"/>
</dbReference>
<accession>A0AB36JUD4</accession>
<dbReference type="InterPro" id="IPR041893">
    <property type="entry name" value="ArdA_dom3"/>
</dbReference>
<evidence type="ECO:0000313" key="4">
    <source>
        <dbReference type="Proteomes" id="UP000188946"/>
    </source>
</evidence>